<gene>
    <name evidence="1" type="ordered locus">Jden_1414</name>
</gene>
<dbReference type="HOGENOM" id="CLU_039939_0_0_11"/>
<dbReference type="eggNOG" id="COG1524">
    <property type="taxonomic scope" value="Bacteria"/>
</dbReference>
<dbReference type="Proteomes" id="UP000000628">
    <property type="component" value="Chromosome"/>
</dbReference>
<evidence type="ECO:0000313" key="1">
    <source>
        <dbReference type="EMBL" id="ACV09067.1"/>
    </source>
</evidence>
<dbReference type="Pfam" id="PF01663">
    <property type="entry name" value="Phosphodiest"/>
    <property type="match status" value="1"/>
</dbReference>
<dbReference type="PANTHER" id="PTHR10151">
    <property type="entry name" value="ECTONUCLEOTIDE PYROPHOSPHATASE/PHOSPHODIESTERASE"/>
    <property type="match status" value="1"/>
</dbReference>
<dbReference type="RefSeq" id="WP_015771695.1">
    <property type="nucleotide sequence ID" value="NC_013174.1"/>
</dbReference>
<keyword evidence="2" id="KW-1185">Reference proteome</keyword>
<dbReference type="STRING" id="471856.Jden_1414"/>
<dbReference type="GO" id="GO:0016787">
    <property type="term" value="F:hydrolase activity"/>
    <property type="evidence" value="ECO:0007669"/>
    <property type="project" value="UniProtKB-ARBA"/>
</dbReference>
<dbReference type="InterPro" id="IPR002591">
    <property type="entry name" value="Phosphodiest/P_Trfase"/>
</dbReference>
<organism evidence="1 2">
    <name type="scientific">Jonesia denitrificans (strain ATCC 14870 / DSM 20603 / BCRC 15368 / CIP 55.134 / JCM 11481 / NBRC 15587 / NCTC 10816 / Prevot 55134)</name>
    <name type="common">Listeria denitrificans</name>
    <dbReference type="NCBI Taxonomy" id="471856"/>
    <lineage>
        <taxon>Bacteria</taxon>
        <taxon>Bacillati</taxon>
        <taxon>Actinomycetota</taxon>
        <taxon>Actinomycetes</taxon>
        <taxon>Micrococcales</taxon>
        <taxon>Jonesiaceae</taxon>
        <taxon>Jonesia</taxon>
    </lineage>
</organism>
<evidence type="ECO:0000313" key="2">
    <source>
        <dbReference type="Proteomes" id="UP000000628"/>
    </source>
</evidence>
<reference evidence="1 2" key="1">
    <citation type="journal article" date="2009" name="Stand. Genomic Sci.">
        <title>Complete genome sequence of Jonesia denitrificans type strain (Prevot 55134).</title>
        <authorList>
            <person name="Pukall R."/>
            <person name="Gehrich-Schroter G."/>
            <person name="Lapidus A."/>
            <person name="Nolan M."/>
            <person name="Glavina Del Rio T."/>
            <person name="Lucas S."/>
            <person name="Chen F."/>
            <person name="Tice H."/>
            <person name="Pitluck S."/>
            <person name="Cheng J.F."/>
            <person name="Copeland A."/>
            <person name="Saunders E."/>
            <person name="Brettin T."/>
            <person name="Detter J.C."/>
            <person name="Bruce D."/>
            <person name="Goodwin L."/>
            <person name="Pati A."/>
            <person name="Ivanova N."/>
            <person name="Mavromatis K."/>
            <person name="Ovchinnikova G."/>
            <person name="Chen A."/>
            <person name="Palaniappan K."/>
            <person name="Land M."/>
            <person name="Hauser L."/>
            <person name="Chang Y.J."/>
            <person name="Jeffries C.D."/>
            <person name="Chain P."/>
            <person name="Goker M."/>
            <person name="Bristow J."/>
            <person name="Eisen J.A."/>
            <person name="Markowitz V."/>
            <person name="Hugenholtz P."/>
            <person name="Kyrpides N.C."/>
            <person name="Klenk H.P."/>
            <person name="Han C."/>
        </authorList>
    </citation>
    <scope>NUCLEOTIDE SEQUENCE [LARGE SCALE GENOMIC DNA]</scope>
    <source>
        <strain evidence="2">ATCC 14870 / DSM 20603 / BCRC 15368 / CIP 55.134 / JCM 11481 / NBRC 15587 / NCTC 10816 / Prevot 55134</strain>
    </source>
</reference>
<dbReference type="KEGG" id="jde:Jden_1414"/>
<protein>
    <submittedName>
        <fullName evidence="1">Type I phosphodiesterase/nucleotide pyrophosphatase</fullName>
    </submittedName>
</protein>
<name>C7R4L0_JONDD</name>
<dbReference type="PANTHER" id="PTHR10151:SF120">
    <property type="entry name" value="BIS(5'-ADENOSYL)-TRIPHOSPHATASE"/>
    <property type="match status" value="1"/>
</dbReference>
<proteinExistence type="predicted"/>
<sequence length="395" mass="42032">MTTTHPAHTILTPHGLIAPDTTSPHIAHIAHNVWASLHDTQPHPNPFTTHAMELGWPTAERILLLVVDGLGWHNVAEHHAVAPTLTHLLNTSKPAMTGFPTTTATSMATIGTGELAGQTGLTGYSAIHPHTGDLSQFISWKNLPDPHHHQQRAQLTSLAQTYTTVTSISQSTFKDSGLTNACFSGAHHVSAETLTDTVNATVNALRAPGLVHTYWGQIDAIGHVTGPNSVPWTTALADFDVALADLLQRVPPDTLVVLTADHGMVHIGPRDRIDVADHYALMRSVRGVAGEPRAPQIYTNSPRSAADVAARWADTLGSRAVVLDRHQAQESGLLGQVDDRVAPWFGDVLVLTTGTTAVVDSSTMAAQAIALKGMHGSLTPTEVHVPLLAVRPADL</sequence>
<accession>C7R4L0</accession>
<dbReference type="Gene3D" id="3.40.720.10">
    <property type="entry name" value="Alkaline Phosphatase, subunit A"/>
    <property type="match status" value="1"/>
</dbReference>
<dbReference type="OrthoDB" id="9779267at2"/>
<dbReference type="InterPro" id="IPR017850">
    <property type="entry name" value="Alkaline_phosphatase_core_sf"/>
</dbReference>
<dbReference type="AlphaFoldDB" id="C7R4L0"/>
<dbReference type="EMBL" id="CP001706">
    <property type="protein sequence ID" value="ACV09067.1"/>
    <property type="molecule type" value="Genomic_DNA"/>
</dbReference>
<dbReference type="SUPFAM" id="SSF53649">
    <property type="entry name" value="Alkaline phosphatase-like"/>
    <property type="match status" value="1"/>
</dbReference>